<keyword evidence="3" id="KW-1133">Transmembrane helix</keyword>
<reference evidence="5" key="1">
    <citation type="submission" date="2015-07" db="EMBL/GenBank/DDBJ databases">
        <title>MeaNS - Measles Nucleotide Surveillance Program.</title>
        <authorList>
            <person name="Tran T."/>
            <person name="Druce J."/>
        </authorList>
    </citation>
    <scope>NUCLEOTIDE SEQUENCE</scope>
    <source>
        <strain evidence="5">UCB-OBI-ISO-001</strain>
        <tissue evidence="5">Gonad</tissue>
    </source>
</reference>
<dbReference type="OrthoDB" id="10333014at2759"/>
<evidence type="ECO:0000256" key="3">
    <source>
        <dbReference type="SAM" id="Phobius"/>
    </source>
</evidence>
<dbReference type="Pfam" id="PF17064">
    <property type="entry name" value="QVR"/>
    <property type="match status" value="1"/>
</dbReference>
<dbReference type="PANTHER" id="PTHR33562">
    <property type="entry name" value="ATILLA, ISOFORM B-RELATED-RELATED"/>
    <property type="match status" value="1"/>
</dbReference>
<gene>
    <name evidence="5" type="ORF">OCBIM_22000210mg</name>
</gene>
<proteinExistence type="predicted"/>
<dbReference type="GO" id="GO:0032222">
    <property type="term" value="P:regulation of synaptic transmission, cholinergic"/>
    <property type="evidence" value="ECO:0007669"/>
    <property type="project" value="InterPro"/>
</dbReference>
<feature type="chain" id="PRO_5005582817" description="Protein quiver" evidence="4">
    <location>
        <begin position="22"/>
        <end position="157"/>
    </location>
</feature>
<evidence type="ECO:0000256" key="2">
    <source>
        <dbReference type="ARBA" id="ARBA00023180"/>
    </source>
</evidence>
<keyword evidence="3" id="KW-0472">Membrane</keyword>
<dbReference type="InterPro" id="IPR031424">
    <property type="entry name" value="QVR-like"/>
</dbReference>
<keyword evidence="2" id="KW-0325">Glycoprotein</keyword>
<evidence type="ECO:0000313" key="5">
    <source>
        <dbReference type="EMBL" id="KOF71981.1"/>
    </source>
</evidence>
<evidence type="ECO:0008006" key="6">
    <source>
        <dbReference type="Google" id="ProtNLM"/>
    </source>
</evidence>
<dbReference type="EMBL" id="KQ423900">
    <property type="protein sequence ID" value="KOF71981.1"/>
    <property type="molecule type" value="Genomic_DNA"/>
</dbReference>
<keyword evidence="3" id="KW-0812">Transmembrane</keyword>
<evidence type="ECO:0000256" key="1">
    <source>
        <dbReference type="ARBA" id="ARBA00022729"/>
    </source>
</evidence>
<dbReference type="AlphaFoldDB" id="A0A0L8G4M0"/>
<protein>
    <recommendedName>
        <fullName evidence="6">Protein quiver</fullName>
    </recommendedName>
</protein>
<name>A0A0L8G4M0_OCTBM</name>
<dbReference type="KEGG" id="obi:106879159"/>
<feature type="transmembrane region" description="Helical" evidence="3">
    <location>
        <begin position="130"/>
        <end position="152"/>
    </location>
</feature>
<feature type="signal peptide" evidence="4">
    <location>
        <begin position="1"/>
        <end position="21"/>
    </location>
</feature>
<accession>A0A0L8G4M0</accession>
<dbReference type="InterPro" id="IPR050975">
    <property type="entry name" value="Sleep_regulator"/>
</dbReference>
<organism evidence="5">
    <name type="scientific">Octopus bimaculoides</name>
    <name type="common">California two-spotted octopus</name>
    <dbReference type="NCBI Taxonomy" id="37653"/>
    <lineage>
        <taxon>Eukaryota</taxon>
        <taxon>Metazoa</taxon>
        <taxon>Spiralia</taxon>
        <taxon>Lophotrochozoa</taxon>
        <taxon>Mollusca</taxon>
        <taxon>Cephalopoda</taxon>
        <taxon>Coleoidea</taxon>
        <taxon>Octopodiformes</taxon>
        <taxon>Octopoda</taxon>
        <taxon>Incirrata</taxon>
        <taxon>Octopodidae</taxon>
        <taxon>Octopus</taxon>
    </lineage>
</organism>
<keyword evidence="1 4" id="KW-0732">Signal</keyword>
<evidence type="ECO:0000256" key="4">
    <source>
        <dbReference type="SAM" id="SignalP"/>
    </source>
</evidence>
<sequence length="157" mass="17662">MDVRTSSTLWILFLTTQCATALLCYQCESNFTHSDCENNFKKLKEFVVNCKDSYCAVESLYVDGKTNLFSRHCSNGRMTIANNAKMKHLNAETNITVYARKKEAVVAASICNKDYCNGPANTSPKLQLQFSLIILSVSLFYSFLSLASFNTLNIHQN</sequence>
<dbReference type="GO" id="GO:0030431">
    <property type="term" value="P:sleep"/>
    <property type="evidence" value="ECO:0007669"/>
    <property type="project" value="InterPro"/>
</dbReference>